<reference evidence="1" key="1">
    <citation type="journal article" date="2014" name="Front. Microbiol.">
        <title>High frequency of phylogenetically diverse reductive dehalogenase-homologous genes in deep subseafloor sedimentary metagenomes.</title>
        <authorList>
            <person name="Kawai M."/>
            <person name="Futagami T."/>
            <person name="Toyoda A."/>
            <person name="Takaki Y."/>
            <person name="Nishi S."/>
            <person name="Hori S."/>
            <person name="Arai W."/>
            <person name="Tsubouchi T."/>
            <person name="Morono Y."/>
            <person name="Uchiyama I."/>
            <person name="Ito T."/>
            <person name="Fujiyama A."/>
            <person name="Inagaki F."/>
            <person name="Takami H."/>
        </authorList>
    </citation>
    <scope>NUCLEOTIDE SEQUENCE</scope>
    <source>
        <strain evidence="1">Expedition CK06-06</strain>
    </source>
</reference>
<feature type="non-terminal residue" evidence="1">
    <location>
        <position position="169"/>
    </location>
</feature>
<name>X1LKP7_9ZZZZ</name>
<organism evidence="1">
    <name type="scientific">marine sediment metagenome</name>
    <dbReference type="NCBI Taxonomy" id="412755"/>
    <lineage>
        <taxon>unclassified sequences</taxon>
        <taxon>metagenomes</taxon>
        <taxon>ecological metagenomes</taxon>
    </lineage>
</organism>
<dbReference type="AlphaFoldDB" id="X1LKP7"/>
<accession>X1LKP7</accession>
<gene>
    <name evidence="1" type="ORF">S06H3_34977</name>
</gene>
<protein>
    <submittedName>
        <fullName evidence="1">Uncharacterized protein</fullName>
    </submittedName>
</protein>
<evidence type="ECO:0000313" key="1">
    <source>
        <dbReference type="EMBL" id="GAI19658.1"/>
    </source>
</evidence>
<proteinExistence type="predicted"/>
<dbReference type="EMBL" id="BARV01021057">
    <property type="protein sequence ID" value="GAI19658.1"/>
    <property type="molecule type" value="Genomic_DNA"/>
</dbReference>
<comment type="caution">
    <text evidence="1">The sequence shown here is derived from an EMBL/GenBank/DDBJ whole genome shotgun (WGS) entry which is preliminary data.</text>
</comment>
<sequence>MSQSYLSGGDSWQDLGGSKYGAQSFWLTEDHVLRYIDLELDSQVRNRYPEVKVYFADLNGHPIPPALTFSRKATGAPNDTRIPYRCRVSMKPFTLKIGLFYVMVVHTHGLRNWYNQRWQYHKDTATYLHGWRLHSGDNGETWAEDWGDDHMFAEFGNPPVFEVPYNPPP</sequence>